<evidence type="ECO:0000259" key="1">
    <source>
        <dbReference type="SMART" id="SM00986"/>
    </source>
</evidence>
<dbReference type="CDD" id="cd10032">
    <property type="entry name" value="UDG-F6_HDG"/>
    <property type="match status" value="1"/>
</dbReference>
<proteinExistence type="predicted"/>
<dbReference type="RefSeq" id="WP_104427832.1">
    <property type="nucleotide sequence ID" value="NZ_PTIZ01000002.1"/>
</dbReference>
<organism evidence="2 3">
    <name type="scientific">Methylobacter tundripaludum</name>
    <dbReference type="NCBI Taxonomy" id="173365"/>
    <lineage>
        <taxon>Bacteria</taxon>
        <taxon>Pseudomonadati</taxon>
        <taxon>Pseudomonadota</taxon>
        <taxon>Gammaproteobacteria</taxon>
        <taxon>Methylococcales</taxon>
        <taxon>Methylococcaceae</taxon>
        <taxon>Methylobacter</taxon>
    </lineage>
</organism>
<accession>A0A2S6HHY8</accession>
<dbReference type="EMBL" id="PTIZ01000002">
    <property type="protein sequence ID" value="PPK77085.1"/>
    <property type="molecule type" value="Genomic_DNA"/>
</dbReference>
<dbReference type="Proteomes" id="UP000240010">
    <property type="component" value="Unassembled WGS sequence"/>
</dbReference>
<dbReference type="SMART" id="SM00986">
    <property type="entry name" value="UDG"/>
    <property type="match status" value="1"/>
</dbReference>
<dbReference type="InterPro" id="IPR036895">
    <property type="entry name" value="Uracil-DNA_glycosylase-like_sf"/>
</dbReference>
<comment type="caution">
    <text evidence="2">The sequence shown here is derived from an EMBL/GenBank/DDBJ whole genome shotgun (WGS) entry which is preliminary data.</text>
</comment>
<dbReference type="Gene3D" id="3.40.470.10">
    <property type="entry name" value="Uracil-DNA glycosylase-like domain"/>
    <property type="match status" value="1"/>
</dbReference>
<dbReference type="Pfam" id="PF03167">
    <property type="entry name" value="UDG"/>
    <property type="match status" value="1"/>
</dbReference>
<gene>
    <name evidence="2" type="ORF">B0F87_102191</name>
</gene>
<dbReference type="SMART" id="SM00987">
    <property type="entry name" value="UreE_C"/>
    <property type="match status" value="1"/>
</dbReference>
<dbReference type="NCBIfam" id="TIGR04274">
    <property type="entry name" value="hypoxanDNAglyco"/>
    <property type="match status" value="1"/>
</dbReference>
<reference evidence="2 3" key="1">
    <citation type="submission" date="2018-02" db="EMBL/GenBank/DDBJ databases">
        <title>Subsurface microbial communities from deep shales in Ohio and West Virginia, USA.</title>
        <authorList>
            <person name="Wrighton K."/>
        </authorList>
    </citation>
    <scope>NUCLEOTIDE SEQUENCE [LARGE SCALE GENOMIC DNA]</scope>
    <source>
        <strain evidence="2 3">OWC-DMM</strain>
    </source>
</reference>
<dbReference type="SUPFAM" id="SSF52141">
    <property type="entry name" value="Uracil-DNA glycosylase-like"/>
    <property type="match status" value="1"/>
</dbReference>
<dbReference type="InterPro" id="IPR005122">
    <property type="entry name" value="Uracil-DNA_glycosylase-like"/>
</dbReference>
<dbReference type="InterPro" id="IPR026353">
    <property type="entry name" value="Hypoxan-DNA_Glyclase"/>
</dbReference>
<dbReference type="AlphaFoldDB" id="A0A2S6HHY8"/>
<evidence type="ECO:0000313" key="3">
    <source>
        <dbReference type="Proteomes" id="UP000240010"/>
    </source>
</evidence>
<protein>
    <submittedName>
        <fullName evidence="2">G/U mismatch-specific uracil-DNA glycosylase</fullName>
    </submittedName>
</protein>
<evidence type="ECO:0000313" key="2">
    <source>
        <dbReference type="EMBL" id="PPK77085.1"/>
    </source>
</evidence>
<sequence length="175" mass="19505">MTKPLLLCFEPIADSNAELLILGSMPGQESLAASQYYANRRNAFWKIMAQLLGFDPDAAYEDRLHALKTARIALWDVLQSCTRVGSLDAKIDSGSITVNDFQSFFRTHDKIRAVFFNGAKAESAYRQHVLPTVSTAAVSYMRLPSTSPAHASLSYEQKLHVWRTALNAVDRNKPV</sequence>
<name>A0A2S6HHY8_9GAMM</name>
<feature type="domain" description="Uracil-DNA glycosylase-like" evidence="1">
    <location>
        <begin position="10"/>
        <end position="166"/>
    </location>
</feature>